<dbReference type="GO" id="GO:0061630">
    <property type="term" value="F:ubiquitin protein ligase activity"/>
    <property type="evidence" value="ECO:0007669"/>
    <property type="project" value="UniProtKB-EC"/>
</dbReference>
<dbReference type="InterPro" id="IPR017907">
    <property type="entry name" value="Znf_RING_CS"/>
</dbReference>
<keyword evidence="13" id="KW-1185">Reference proteome</keyword>
<evidence type="ECO:0000313" key="13">
    <source>
        <dbReference type="Proteomes" id="UP000613066"/>
    </source>
</evidence>
<proteinExistence type="predicted"/>
<evidence type="ECO:0000259" key="11">
    <source>
        <dbReference type="PROSITE" id="PS50089"/>
    </source>
</evidence>
<organism evidence="12 13">
    <name type="scientific">Penelope pileata</name>
    <dbReference type="NCBI Taxonomy" id="1118817"/>
    <lineage>
        <taxon>Eukaryota</taxon>
        <taxon>Metazoa</taxon>
        <taxon>Chordata</taxon>
        <taxon>Craniata</taxon>
        <taxon>Vertebrata</taxon>
        <taxon>Euteleostomi</taxon>
        <taxon>Archelosauria</taxon>
        <taxon>Archosauria</taxon>
        <taxon>Dinosauria</taxon>
        <taxon>Saurischia</taxon>
        <taxon>Theropoda</taxon>
        <taxon>Coelurosauria</taxon>
        <taxon>Aves</taxon>
        <taxon>Neognathae</taxon>
        <taxon>Galloanserae</taxon>
        <taxon>Galliformes</taxon>
        <taxon>Cracidae</taxon>
        <taxon>Penelope</taxon>
    </lineage>
</organism>
<dbReference type="Pfam" id="PF13923">
    <property type="entry name" value="zf-C3HC4_2"/>
    <property type="match status" value="1"/>
</dbReference>
<dbReference type="GO" id="GO:0006513">
    <property type="term" value="P:protein monoubiquitination"/>
    <property type="evidence" value="ECO:0007669"/>
    <property type="project" value="TreeGrafter"/>
</dbReference>
<evidence type="ECO:0000256" key="1">
    <source>
        <dbReference type="ARBA" id="ARBA00000900"/>
    </source>
</evidence>
<evidence type="ECO:0000256" key="4">
    <source>
        <dbReference type="ARBA" id="ARBA00022723"/>
    </source>
</evidence>
<evidence type="ECO:0000256" key="8">
    <source>
        <dbReference type="ARBA" id="ARBA00023163"/>
    </source>
</evidence>
<dbReference type="GO" id="GO:0000209">
    <property type="term" value="P:protein polyubiquitination"/>
    <property type="evidence" value="ECO:0007669"/>
    <property type="project" value="TreeGrafter"/>
</dbReference>
<keyword evidence="6" id="KW-0862">Zinc</keyword>
<dbReference type="GO" id="GO:0008270">
    <property type="term" value="F:zinc ion binding"/>
    <property type="evidence" value="ECO:0007669"/>
    <property type="project" value="UniProtKB-KW"/>
</dbReference>
<evidence type="ECO:0000256" key="6">
    <source>
        <dbReference type="ARBA" id="ARBA00022833"/>
    </source>
</evidence>
<feature type="domain" description="RING-type" evidence="11">
    <location>
        <begin position="9"/>
        <end position="48"/>
    </location>
</feature>
<evidence type="ECO:0000256" key="10">
    <source>
        <dbReference type="SAM" id="MobiDB-lite"/>
    </source>
</evidence>
<dbReference type="PROSITE" id="PS50089">
    <property type="entry name" value="ZF_RING_2"/>
    <property type="match status" value="1"/>
</dbReference>
<feature type="region of interest" description="Disordered" evidence="10">
    <location>
        <begin position="214"/>
        <end position="334"/>
    </location>
</feature>
<gene>
    <name evidence="12" type="primary">Topors_1</name>
    <name evidence="12" type="ORF">PENPIL_R03602</name>
</gene>
<dbReference type="Gene3D" id="3.30.40.10">
    <property type="entry name" value="Zinc/RING finger domain, C3HC4 (zinc finger)"/>
    <property type="match status" value="1"/>
</dbReference>
<dbReference type="PROSITE" id="PS00518">
    <property type="entry name" value="ZF_RING_1"/>
    <property type="match status" value="1"/>
</dbReference>
<evidence type="ECO:0000313" key="12">
    <source>
        <dbReference type="EMBL" id="NXC46893.1"/>
    </source>
</evidence>
<feature type="non-terminal residue" evidence="12">
    <location>
        <position position="1"/>
    </location>
</feature>
<accession>A0A851NVR2</accession>
<evidence type="ECO:0000256" key="5">
    <source>
        <dbReference type="ARBA" id="ARBA00022771"/>
    </source>
</evidence>
<evidence type="ECO:0000256" key="7">
    <source>
        <dbReference type="ARBA" id="ARBA00023015"/>
    </source>
</evidence>
<evidence type="ECO:0000256" key="2">
    <source>
        <dbReference type="ARBA" id="ARBA00012483"/>
    </source>
</evidence>
<name>A0A851NVR2_9GALL</name>
<keyword evidence="4" id="KW-0479">Metal-binding</keyword>
<keyword evidence="3" id="KW-0808">Transferase</keyword>
<feature type="non-terminal residue" evidence="12">
    <location>
        <position position="334"/>
    </location>
</feature>
<dbReference type="InterPro" id="IPR001841">
    <property type="entry name" value="Znf_RING"/>
</dbReference>
<comment type="caution">
    <text evidence="12">The sequence shown here is derived from an EMBL/GenBank/DDBJ whole genome shotgun (WGS) entry which is preliminary data.</text>
</comment>
<keyword evidence="12" id="KW-0436">Ligase</keyword>
<keyword evidence="5 9" id="KW-0863">Zinc-finger</keyword>
<feature type="compositionally biased region" description="Basic and acidic residues" evidence="10">
    <location>
        <begin position="275"/>
        <end position="284"/>
    </location>
</feature>
<protein>
    <recommendedName>
        <fullName evidence="2">RING-type E3 ubiquitin transferase</fullName>
        <ecNumber evidence="2">2.3.2.27</ecNumber>
    </recommendedName>
</protein>
<dbReference type="AlphaFoldDB" id="A0A851NVR2"/>
<dbReference type="EMBL" id="WBMW01004135">
    <property type="protein sequence ID" value="NXC46893.1"/>
    <property type="molecule type" value="Genomic_DNA"/>
</dbReference>
<dbReference type="SMART" id="SM00184">
    <property type="entry name" value="RING"/>
    <property type="match status" value="1"/>
</dbReference>
<sequence>MAAAEAWTCPVCRDVRRDVAYVTPCSHKFCLGCIQRWARLKDSCPLCRTPMTTIKVSVWGGDQYVECLVSPPAVPMPADFQRGTGPRGTAAQAPLPPLLPLQHEAAAQDARPRVGGLLPQQWAALFRERRHILIPVLPRLHRKLSAIPGVLWWHVSCIESLFFSCLCQLGLDREALVQCMEPSLGPMAAPLSDWLIRNIVSRCGREARRLLGLEDNSTAQGQQDRPAATSPHGTLTSSTAPSSSSTAPSVEEIPGTSGVGLHGAAGELPATASPGEREQPREEPGQEAAGPSAQGCSSSAPSQGRECCSGGPQRPNKRRADSSEDDPQPCKRPP</sequence>
<keyword evidence="7" id="KW-0805">Transcription regulation</keyword>
<dbReference type="InterPro" id="IPR013083">
    <property type="entry name" value="Znf_RING/FYVE/PHD"/>
</dbReference>
<dbReference type="OrthoDB" id="9119936at2759"/>
<reference evidence="12" key="1">
    <citation type="submission" date="2019-09" db="EMBL/GenBank/DDBJ databases">
        <title>Bird 10,000 Genomes (B10K) Project - Family phase.</title>
        <authorList>
            <person name="Zhang G."/>
        </authorList>
    </citation>
    <scope>NUCLEOTIDE SEQUENCE</scope>
    <source>
        <strain evidence="12">B10K-DU-001-08</strain>
        <tissue evidence="12">Muscle</tissue>
    </source>
</reference>
<dbReference type="SUPFAM" id="SSF57850">
    <property type="entry name" value="RING/U-box"/>
    <property type="match status" value="1"/>
</dbReference>
<dbReference type="GO" id="GO:0016874">
    <property type="term" value="F:ligase activity"/>
    <property type="evidence" value="ECO:0007669"/>
    <property type="project" value="UniProtKB-KW"/>
</dbReference>
<evidence type="ECO:0000256" key="3">
    <source>
        <dbReference type="ARBA" id="ARBA00022679"/>
    </source>
</evidence>
<dbReference type="PANTHER" id="PTHR46077">
    <property type="entry name" value="E3 UBIQUITIN-PROTEIN LIGASE TOPORS"/>
    <property type="match status" value="1"/>
</dbReference>
<evidence type="ECO:0000256" key="9">
    <source>
        <dbReference type="PROSITE-ProRule" id="PRU00175"/>
    </source>
</evidence>
<comment type="catalytic activity">
    <reaction evidence="1">
        <text>S-ubiquitinyl-[E2 ubiquitin-conjugating enzyme]-L-cysteine + [acceptor protein]-L-lysine = [E2 ubiquitin-conjugating enzyme]-L-cysteine + N(6)-ubiquitinyl-[acceptor protein]-L-lysine.</text>
        <dbReference type="EC" id="2.3.2.27"/>
    </reaction>
</comment>
<keyword evidence="8" id="KW-0804">Transcription</keyword>
<dbReference type="EC" id="2.3.2.27" evidence="2"/>
<feature type="compositionally biased region" description="Low complexity" evidence="10">
    <location>
        <begin position="236"/>
        <end position="249"/>
    </location>
</feature>
<dbReference type="Proteomes" id="UP000613066">
    <property type="component" value="Unassembled WGS sequence"/>
</dbReference>
<dbReference type="PANTHER" id="PTHR46077:SF1">
    <property type="entry name" value="TOP1 BINDING ARGININE_SERINE RICH PROTEIN, E3 UBIQUITIN LIGASE"/>
    <property type="match status" value="1"/>
</dbReference>